<dbReference type="InterPro" id="IPR036890">
    <property type="entry name" value="HATPase_C_sf"/>
</dbReference>
<dbReference type="InterPro" id="IPR004358">
    <property type="entry name" value="Sig_transdc_His_kin-like_C"/>
</dbReference>
<dbReference type="PANTHER" id="PTHR45339">
    <property type="entry name" value="HYBRID SIGNAL TRANSDUCTION HISTIDINE KINASE J"/>
    <property type="match status" value="1"/>
</dbReference>
<comment type="catalytic activity">
    <reaction evidence="1">
        <text>ATP + protein L-histidine = ADP + protein N-phospho-L-histidine.</text>
        <dbReference type="EC" id="2.7.13.3"/>
    </reaction>
</comment>
<evidence type="ECO:0000256" key="2">
    <source>
        <dbReference type="ARBA" id="ARBA00012438"/>
    </source>
</evidence>
<dbReference type="CDD" id="cd17546">
    <property type="entry name" value="REC_hyHK_CKI1_RcsC-like"/>
    <property type="match status" value="1"/>
</dbReference>
<dbReference type="AlphaFoldDB" id="A0A927F7D8"/>
<dbReference type="Pfam" id="PF02518">
    <property type="entry name" value="HATPase_c"/>
    <property type="match status" value="1"/>
</dbReference>
<reference evidence="9" key="1">
    <citation type="submission" date="2020-09" db="EMBL/GenBank/DDBJ databases">
        <title>Pelagicoccus enzymogenes sp. nov. with an EPS production, isolated from marine sediment.</title>
        <authorList>
            <person name="Feng X."/>
        </authorList>
    </citation>
    <scope>NUCLEOTIDE SEQUENCE</scope>
    <source>
        <strain evidence="9">NFK12</strain>
    </source>
</reference>
<feature type="coiled-coil region" evidence="6">
    <location>
        <begin position="179"/>
        <end position="220"/>
    </location>
</feature>
<evidence type="ECO:0000256" key="6">
    <source>
        <dbReference type="SAM" id="Coils"/>
    </source>
</evidence>
<dbReference type="Proteomes" id="UP000622317">
    <property type="component" value="Unassembled WGS sequence"/>
</dbReference>
<dbReference type="InterPro" id="IPR003661">
    <property type="entry name" value="HisK_dim/P_dom"/>
</dbReference>
<dbReference type="SMART" id="SM00388">
    <property type="entry name" value="HisKA"/>
    <property type="match status" value="1"/>
</dbReference>
<evidence type="ECO:0000256" key="5">
    <source>
        <dbReference type="PROSITE-ProRule" id="PRU00169"/>
    </source>
</evidence>
<dbReference type="SUPFAM" id="SSF55874">
    <property type="entry name" value="ATPase domain of HSP90 chaperone/DNA topoisomerase II/histidine kinase"/>
    <property type="match status" value="1"/>
</dbReference>
<sequence>MSEQRSNALPRRIIVIDDTESIHSDFEKVLSPASSSESELALEELDRLMFEEETPAEPISGTQFDFEIGHAYQGEEGLQRILDAREAGAPYSVAFVDMRMPPGWDGLKTVEEISKADPHIQLVICSAYSDYSWREIIERVGHTDRLLILKKPFDHAEVYQLAVALSEKWHTEKQTRDLLAALEQKVERRTQQISEANQQLNALNSELQVAVAEARAAERAKGRFLATMSHEIRTTLNGIIGASHMLNHSSTLPESDLEFANIIQKSGDALMIIINDILDYSKYESGQLELEKIPFSLKELAKECTSLMDTALTRMNIKLELQHDDKLPELVVGDPARIRQVILNLLNNAFKFGRDGTVSLAIKADAIKDTSVALRIEIRDQGIGMSPETIERLFSAFMQADSSTTREYGGTGLGLAICKLLADAMSARIDVTSELGEGSCFAFLLELPLPEDDVQGVAIEKSQTLTEEAASVRKAVQKDFGEKRVLLVDDNAINRKLGKRFLQQMKVHVTLATNGREAFETATSNDFDLVLMDLQMPELDGMEATQKIRQSTAPRSEVPIVALTANAFSDVREQCKNAGMDDFLTKPLRVNELAETLERWISGAAKSSHSSN</sequence>
<evidence type="ECO:0000259" key="7">
    <source>
        <dbReference type="PROSITE" id="PS50109"/>
    </source>
</evidence>
<feature type="modified residue" description="4-aspartylphosphate" evidence="5">
    <location>
        <position position="97"/>
    </location>
</feature>
<protein>
    <recommendedName>
        <fullName evidence="2">histidine kinase</fullName>
        <ecNumber evidence="2">2.7.13.3</ecNumber>
    </recommendedName>
</protein>
<dbReference type="FunFam" id="3.30.565.10:FF:000010">
    <property type="entry name" value="Sensor histidine kinase RcsC"/>
    <property type="match status" value="1"/>
</dbReference>
<evidence type="ECO:0000256" key="3">
    <source>
        <dbReference type="ARBA" id="ARBA00022553"/>
    </source>
</evidence>
<name>A0A927F7D8_9BACT</name>
<keyword evidence="10" id="KW-1185">Reference proteome</keyword>
<dbReference type="EC" id="2.7.13.3" evidence="2"/>
<feature type="domain" description="Histidine kinase" evidence="7">
    <location>
        <begin position="227"/>
        <end position="449"/>
    </location>
</feature>
<dbReference type="PANTHER" id="PTHR45339:SF1">
    <property type="entry name" value="HYBRID SIGNAL TRANSDUCTION HISTIDINE KINASE J"/>
    <property type="match status" value="1"/>
</dbReference>
<dbReference type="InterPro" id="IPR011006">
    <property type="entry name" value="CheY-like_superfamily"/>
</dbReference>
<dbReference type="InterPro" id="IPR005467">
    <property type="entry name" value="His_kinase_dom"/>
</dbReference>
<dbReference type="Gene3D" id="3.30.565.10">
    <property type="entry name" value="Histidine kinase-like ATPase, C-terminal domain"/>
    <property type="match status" value="1"/>
</dbReference>
<evidence type="ECO:0000313" key="10">
    <source>
        <dbReference type="Proteomes" id="UP000622317"/>
    </source>
</evidence>
<keyword evidence="6" id="KW-0175">Coiled coil</keyword>
<dbReference type="PROSITE" id="PS50109">
    <property type="entry name" value="HIS_KIN"/>
    <property type="match status" value="1"/>
</dbReference>
<evidence type="ECO:0000313" key="9">
    <source>
        <dbReference type="EMBL" id="MBD5779837.1"/>
    </source>
</evidence>
<evidence type="ECO:0000259" key="8">
    <source>
        <dbReference type="PROSITE" id="PS50110"/>
    </source>
</evidence>
<accession>A0A927F7D8</accession>
<keyword evidence="3 5" id="KW-0597">Phosphoprotein</keyword>
<dbReference type="GO" id="GO:0000155">
    <property type="term" value="F:phosphorelay sensor kinase activity"/>
    <property type="evidence" value="ECO:0007669"/>
    <property type="project" value="InterPro"/>
</dbReference>
<gene>
    <name evidence="9" type="ORF">IEN85_10060</name>
</gene>
<dbReference type="SMART" id="SM00448">
    <property type="entry name" value="REC"/>
    <property type="match status" value="1"/>
</dbReference>
<dbReference type="SMART" id="SM00387">
    <property type="entry name" value="HATPase_c"/>
    <property type="match status" value="1"/>
</dbReference>
<dbReference type="CDD" id="cd16922">
    <property type="entry name" value="HATPase_EvgS-ArcB-TorS-like"/>
    <property type="match status" value="1"/>
</dbReference>
<dbReference type="InterPro" id="IPR001789">
    <property type="entry name" value="Sig_transdc_resp-reg_receiver"/>
</dbReference>
<dbReference type="InterPro" id="IPR036097">
    <property type="entry name" value="HisK_dim/P_sf"/>
</dbReference>
<dbReference type="SUPFAM" id="SSF47384">
    <property type="entry name" value="Homodimeric domain of signal transducing histidine kinase"/>
    <property type="match status" value="1"/>
</dbReference>
<evidence type="ECO:0000256" key="1">
    <source>
        <dbReference type="ARBA" id="ARBA00000085"/>
    </source>
</evidence>
<dbReference type="Gene3D" id="3.40.50.2300">
    <property type="match status" value="2"/>
</dbReference>
<dbReference type="Pfam" id="PF00512">
    <property type="entry name" value="HisKA"/>
    <property type="match status" value="1"/>
</dbReference>
<dbReference type="Pfam" id="PF00072">
    <property type="entry name" value="Response_reg"/>
    <property type="match status" value="2"/>
</dbReference>
<dbReference type="SUPFAM" id="SSF52172">
    <property type="entry name" value="CheY-like"/>
    <property type="match status" value="2"/>
</dbReference>
<feature type="modified residue" description="4-aspartylphosphate" evidence="5">
    <location>
        <position position="533"/>
    </location>
</feature>
<organism evidence="9 10">
    <name type="scientific">Pelagicoccus enzymogenes</name>
    <dbReference type="NCBI Taxonomy" id="2773457"/>
    <lineage>
        <taxon>Bacteria</taxon>
        <taxon>Pseudomonadati</taxon>
        <taxon>Verrucomicrobiota</taxon>
        <taxon>Opitutia</taxon>
        <taxon>Puniceicoccales</taxon>
        <taxon>Pelagicoccaceae</taxon>
        <taxon>Pelagicoccus</taxon>
    </lineage>
</organism>
<dbReference type="PROSITE" id="PS50110">
    <property type="entry name" value="RESPONSE_REGULATORY"/>
    <property type="match status" value="2"/>
</dbReference>
<evidence type="ECO:0000256" key="4">
    <source>
        <dbReference type="ARBA" id="ARBA00023012"/>
    </source>
</evidence>
<dbReference type="PRINTS" id="PR00344">
    <property type="entry name" value="BCTRLSENSOR"/>
</dbReference>
<proteinExistence type="predicted"/>
<dbReference type="Gene3D" id="1.10.287.130">
    <property type="match status" value="1"/>
</dbReference>
<feature type="domain" description="Response regulatory" evidence="8">
    <location>
        <begin position="12"/>
        <end position="166"/>
    </location>
</feature>
<dbReference type="RefSeq" id="WP_191616970.1">
    <property type="nucleotide sequence ID" value="NZ_JACYFG010000017.1"/>
</dbReference>
<dbReference type="CDD" id="cd00082">
    <property type="entry name" value="HisKA"/>
    <property type="match status" value="1"/>
</dbReference>
<feature type="domain" description="Response regulatory" evidence="8">
    <location>
        <begin position="484"/>
        <end position="601"/>
    </location>
</feature>
<comment type="caution">
    <text evidence="9">The sequence shown here is derived from an EMBL/GenBank/DDBJ whole genome shotgun (WGS) entry which is preliminary data.</text>
</comment>
<keyword evidence="4" id="KW-0902">Two-component regulatory system</keyword>
<dbReference type="InterPro" id="IPR003594">
    <property type="entry name" value="HATPase_dom"/>
</dbReference>
<dbReference type="EMBL" id="JACYFG010000017">
    <property type="protein sequence ID" value="MBD5779837.1"/>
    <property type="molecule type" value="Genomic_DNA"/>
</dbReference>